<protein>
    <submittedName>
        <fullName evidence="2">Transcription factor CCR4-like protein</fullName>
    </submittedName>
</protein>
<feature type="compositionally biased region" description="Polar residues" evidence="1">
    <location>
        <begin position="87"/>
        <end position="97"/>
    </location>
</feature>
<accession>Q6K1J4</accession>
<dbReference type="Gene3D" id="3.30.420.10">
    <property type="entry name" value="Ribonuclease H-like superfamily/Ribonuclease H"/>
    <property type="match status" value="1"/>
</dbReference>
<feature type="non-terminal residue" evidence="2">
    <location>
        <position position="1"/>
    </location>
</feature>
<reference evidence="2" key="1">
    <citation type="journal article" date="2002" name="J. Appl. Genet.">
        <title>Unique DNA sequences specific for pathogenic fungi of the genus Fusarium.</title>
        <authorList>
            <person name="Narozna D."/>
            <person name="Golinska B."/>
            <person name="Kroliczak J."/>
            <person name="Dluzniewska P."/>
            <person name="Madrzak C.J."/>
        </authorList>
    </citation>
    <scope>NUCLEOTIDE SEQUENCE</scope>
</reference>
<sequence>RAEYGKSGNITCMRKWLCCEKLVDKYPYIAMDTEFPGVVSRPMGGFRGKSDYHYQCLRTNVDMLKVIQIGSHSSMRTAKPAPRPVHGSSTSNLSQDDMYNESRSESLQPSRYRTSICSNVTESTLSNCLTPHPFRSRVLRQRAMDFIPRRLRFWLPHQAL</sequence>
<dbReference type="InterPro" id="IPR012337">
    <property type="entry name" value="RNaseH-like_sf"/>
</dbReference>
<dbReference type="EMBL" id="AY123623">
    <property type="protein sequence ID" value="AAN39442.1"/>
    <property type="molecule type" value="Genomic_DNA"/>
</dbReference>
<dbReference type="GO" id="GO:0030014">
    <property type="term" value="C:CCR4-NOT complex"/>
    <property type="evidence" value="ECO:0007669"/>
    <property type="project" value="InterPro"/>
</dbReference>
<evidence type="ECO:0000256" key="1">
    <source>
        <dbReference type="SAM" id="MobiDB-lite"/>
    </source>
</evidence>
<dbReference type="AlphaFoldDB" id="Q6K1J4"/>
<dbReference type="GO" id="GO:0003676">
    <property type="term" value="F:nucleic acid binding"/>
    <property type="evidence" value="ECO:0007669"/>
    <property type="project" value="InterPro"/>
</dbReference>
<proteinExistence type="predicted"/>
<dbReference type="InterPro" id="IPR036397">
    <property type="entry name" value="RNaseH_sf"/>
</dbReference>
<feature type="region of interest" description="Disordered" evidence="1">
    <location>
        <begin position="73"/>
        <end position="107"/>
    </location>
</feature>
<dbReference type="SUPFAM" id="SSF53098">
    <property type="entry name" value="Ribonuclease H-like"/>
    <property type="match status" value="1"/>
</dbReference>
<organism evidence="2">
    <name type="scientific">Fusarium avenaceum</name>
    <dbReference type="NCBI Taxonomy" id="40199"/>
    <lineage>
        <taxon>Eukaryota</taxon>
        <taxon>Fungi</taxon>
        <taxon>Dikarya</taxon>
        <taxon>Ascomycota</taxon>
        <taxon>Pezizomycotina</taxon>
        <taxon>Sordariomycetes</taxon>
        <taxon>Hypocreomycetidae</taxon>
        <taxon>Hypocreales</taxon>
        <taxon>Nectriaceae</taxon>
        <taxon>Fusarium</taxon>
        <taxon>Fusarium tricinctum species complex</taxon>
    </lineage>
</organism>
<dbReference type="GO" id="GO:0004535">
    <property type="term" value="F:poly(A)-specific ribonuclease activity"/>
    <property type="evidence" value="ECO:0007669"/>
    <property type="project" value="InterPro"/>
</dbReference>
<dbReference type="PANTHER" id="PTHR10797">
    <property type="entry name" value="CCR4-NOT TRANSCRIPTION COMPLEX SUBUNIT"/>
    <property type="match status" value="1"/>
</dbReference>
<feature type="non-terminal residue" evidence="2">
    <location>
        <position position="160"/>
    </location>
</feature>
<evidence type="ECO:0000313" key="2">
    <source>
        <dbReference type="EMBL" id="AAN39442.1"/>
    </source>
</evidence>
<dbReference type="InterPro" id="IPR039637">
    <property type="entry name" value="CNOT7/CNOT8/Pop2"/>
</dbReference>
<name>Q6K1J4_9HYPO</name>